<gene>
    <name evidence="2" type="primary">tam</name>
    <name evidence="2" type="ORF">PDMSB3_2127</name>
</gene>
<accession>A0A5Q4ZC17</accession>
<keyword evidence="2" id="KW-0489">Methyltransferase</keyword>
<dbReference type="InterPro" id="IPR023149">
    <property type="entry name" value="Trans_acon_MeTrfase_C"/>
</dbReference>
<dbReference type="GO" id="GO:0030798">
    <property type="term" value="F:trans-aconitate 2-methyltransferase activity"/>
    <property type="evidence" value="ECO:0007669"/>
    <property type="project" value="UniProtKB-EC"/>
</dbReference>
<dbReference type="Proteomes" id="UP000325811">
    <property type="component" value="Chromosome I"/>
</dbReference>
<dbReference type="Pfam" id="PF13489">
    <property type="entry name" value="Methyltransf_23"/>
    <property type="match status" value="1"/>
</dbReference>
<dbReference type="KEGG" id="pdio:PDMSB3_2127"/>
<sequence>MSEPARFNSGREADGSAGNRSGHHAQKGYQMTSKKDWEAKQYVLFENERTRPVRDLLAAVPATDVKTAVDIGCGPGNSTETLAARLPGAAVSGMDSSPDMIEAARKRLPQFQFDVSDISTWDAPGPYDLILANAVLQWVPDHERLFPALVAKLAPGGSLAVQMPDNLDEPAHRLLREIAADGPWAPTLKGLERTVRYGAGWYYALLEPLCARVDVWRTVYHHPLAGGADAVVEWFKGSALRPFLAELDDAGQTAFLQRYRDAIAAAYPALADGTVLLPFPRLFIVATR</sequence>
<proteinExistence type="predicted"/>
<protein>
    <submittedName>
        <fullName evidence="2">Trans-aconitate 2-methyltransferase</fullName>
        <ecNumber evidence="2">2.1.1.144</ecNumber>
    </submittedName>
</protein>
<evidence type="ECO:0000313" key="2">
    <source>
        <dbReference type="EMBL" id="VVD28583.1"/>
    </source>
</evidence>
<dbReference type="Gene3D" id="1.10.150.290">
    <property type="entry name" value="S-adenosyl-L-methionine-dependent methyltransferases"/>
    <property type="match status" value="1"/>
</dbReference>
<dbReference type="EC" id="2.1.1.144" evidence="2"/>
<dbReference type="NCBIfam" id="NF002463">
    <property type="entry name" value="PRK01683.1"/>
    <property type="match status" value="1"/>
</dbReference>
<organism evidence="2 3">
    <name type="scientific">Paraburkholderia dioscoreae</name>
    <dbReference type="NCBI Taxonomy" id="2604047"/>
    <lineage>
        <taxon>Bacteria</taxon>
        <taxon>Pseudomonadati</taxon>
        <taxon>Pseudomonadota</taxon>
        <taxon>Betaproteobacteria</taxon>
        <taxon>Burkholderiales</taxon>
        <taxon>Burkholderiaceae</taxon>
        <taxon>Paraburkholderia</taxon>
    </lineage>
</organism>
<evidence type="ECO:0000313" key="3">
    <source>
        <dbReference type="Proteomes" id="UP000325811"/>
    </source>
</evidence>
<feature type="region of interest" description="Disordered" evidence="1">
    <location>
        <begin position="1"/>
        <end position="32"/>
    </location>
</feature>
<reference evidence="2 3" key="1">
    <citation type="submission" date="2019-08" db="EMBL/GenBank/DDBJ databases">
        <authorList>
            <person name="Herpell B J."/>
        </authorList>
    </citation>
    <scope>NUCLEOTIDE SEQUENCE [LARGE SCALE GENOMIC DNA]</scope>
    <source>
        <strain evidence="3">Msb3</strain>
    </source>
</reference>
<name>A0A5Q4ZC17_9BURK</name>
<evidence type="ECO:0000256" key="1">
    <source>
        <dbReference type="SAM" id="MobiDB-lite"/>
    </source>
</evidence>
<dbReference type="PANTHER" id="PTHR43861:SF1">
    <property type="entry name" value="TRANS-ACONITATE 2-METHYLTRANSFERASE"/>
    <property type="match status" value="1"/>
</dbReference>
<dbReference type="InterPro" id="IPR029063">
    <property type="entry name" value="SAM-dependent_MTases_sf"/>
</dbReference>
<dbReference type="CDD" id="cd02440">
    <property type="entry name" value="AdoMet_MTases"/>
    <property type="match status" value="1"/>
</dbReference>
<keyword evidence="2" id="KW-0808">Transferase</keyword>
<keyword evidence="3" id="KW-1185">Reference proteome</keyword>
<dbReference type="AlphaFoldDB" id="A0A5Q4ZC17"/>
<dbReference type="SUPFAM" id="SSF53335">
    <property type="entry name" value="S-adenosyl-L-methionine-dependent methyltransferases"/>
    <property type="match status" value="1"/>
</dbReference>
<dbReference type="EMBL" id="LR699553">
    <property type="protein sequence ID" value="VVD28583.1"/>
    <property type="molecule type" value="Genomic_DNA"/>
</dbReference>
<dbReference type="Gene3D" id="3.40.50.150">
    <property type="entry name" value="Vaccinia Virus protein VP39"/>
    <property type="match status" value="1"/>
</dbReference>
<dbReference type="PANTHER" id="PTHR43861">
    <property type="entry name" value="TRANS-ACONITATE 2-METHYLTRANSFERASE-RELATED"/>
    <property type="match status" value="1"/>
</dbReference>
<dbReference type="GO" id="GO:0032259">
    <property type="term" value="P:methylation"/>
    <property type="evidence" value="ECO:0007669"/>
    <property type="project" value="UniProtKB-KW"/>
</dbReference>